<sequence length="63" mass="7020">MPCRAVYMNIHEPRAVIERSLAERAASTSPECGTQPQCIYNTTEENGYNQHGRQNGGRKSRGP</sequence>
<name>A0A2R6P1N0_9APHY</name>
<proteinExistence type="predicted"/>
<reference evidence="2 3" key="1">
    <citation type="submission" date="2018-02" db="EMBL/GenBank/DDBJ databases">
        <title>Genome sequence of the basidiomycete white-rot fungus Phlebia centrifuga.</title>
        <authorList>
            <person name="Granchi Z."/>
            <person name="Peng M."/>
            <person name="de Vries R.P."/>
            <person name="Hilden K."/>
            <person name="Makela M.R."/>
            <person name="Grigoriev I."/>
            <person name="Riley R."/>
        </authorList>
    </citation>
    <scope>NUCLEOTIDE SEQUENCE [LARGE SCALE GENOMIC DNA]</scope>
    <source>
        <strain evidence="2 3">FBCC195</strain>
    </source>
</reference>
<protein>
    <submittedName>
        <fullName evidence="2">Uncharacterized protein</fullName>
    </submittedName>
</protein>
<feature type="region of interest" description="Disordered" evidence="1">
    <location>
        <begin position="22"/>
        <end position="63"/>
    </location>
</feature>
<accession>A0A2R6P1N0</accession>
<organism evidence="2 3">
    <name type="scientific">Hermanssonia centrifuga</name>
    <dbReference type="NCBI Taxonomy" id="98765"/>
    <lineage>
        <taxon>Eukaryota</taxon>
        <taxon>Fungi</taxon>
        <taxon>Dikarya</taxon>
        <taxon>Basidiomycota</taxon>
        <taxon>Agaricomycotina</taxon>
        <taxon>Agaricomycetes</taxon>
        <taxon>Polyporales</taxon>
        <taxon>Meruliaceae</taxon>
        <taxon>Hermanssonia</taxon>
    </lineage>
</organism>
<dbReference type="Proteomes" id="UP000186601">
    <property type="component" value="Unassembled WGS sequence"/>
</dbReference>
<evidence type="ECO:0000256" key="1">
    <source>
        <dbReference type="SAM" id="MobiDB-lite"/>
    </source>
</evidence>
<comment type="caution">
    <text evidence="2">The sequence shown here is derived from an EMBL/GenBank/DDBJ whole genome shotgun (WGS) entry which is preliminary data.</text>
</comment>
<evidence type="ECO:0000313" key="2">
    <source>
        <dbReference type="EMBL" id="PSR83535.1"/>
    </source>
</evidence>
<evidence type="ECO:0000313" key="3">
    <source>
        <dbReference type="Proteomes" id="UP000186601"/>
    </source>
</evidence>
<dbReference type="AlphaFoldDB" id="A0A2R6P1N0"/>
<feature type="compositionally biased region" description="Polar residues" evidence="1">
    <location>
        <begin position="26"/>
        <end position="53"/>
    </location>
</feature>
<dbReference type="EMBL" id="MLYV02000557">
    <property type="protein sequence ID" value="PSR83535.1"/>
    <property type="molecule type" value="Genomic_DNA"/>
</dbReference>
<keyword evidence="3" id="KW-1185">Reference proteome</keyword>
<gene>
    <name evidence="2" type="ORF">PHLCEN_2v5689</name>
</gene>